<evidence type="ECO:0008006" key="5">
    <source>
        <dbReference type="Google" id="ProtNLM"/>
    </source>
</evidence>
<organism evidence="3 4">
    <name type="scientific">Sphingobium yanoikuyae ATCC 51230</name>
    <dbReference type="NCBI Taxonomy" id="883163"/>
    <lineage>
        <taxon>Bacteria</taxon>
        <taxon>Pseudomonadati</taxon>
        <taxon>Pseudomonadota</taxon>
        <taxon>Alphaproteobacteria</taxon>
        <taxon>Sphingomonadales</taxon>
        <taxon>Sphingomonadaceae</taxon>
        <taxon>Sphingobium</taxon>
    </lineage>
</organism>
<dbReference type="InterPro" id="IPR001343">
    <property type="entry name" value="Hemolysn_Ca-bd"/>
</dbReference>
<dbReference type="InterPro" id="IPR011049">
    <property type="entry name" value="Serralysin-like_metalloprot_C"/>
</dbReference>
<dbReference type="AlphaFoldDB" id="K9CYA5"/>
<dbReference type="EMBL" id="AGZU01000005">
    <property type="protein sequence ID" value="EKU76998.1"/>
    <property type="molecule type" value="Genomic_DNA"/>
</dbReference>
<dbReference type="Proteomes" id="UP000009887">
    <property type="component" value="Unassembled WGS sequence"/>
</dbReference>
<comment type="caution">
    <text evidence="3">The sequence shown here is derived from an EMBL/GenBank/DDBJ whole genome shotgun (WGS) entry which is preliminary data.</text>
</comment>
<dbReference type="Gene3D" id="2.150.10.10">
    <property type="entry name" value="Serralysin-like metalloprotease, C-terminal"/>
    <property type="match status" value="3"/>
</dbReference>
<dbReference type="PRINTS" id="PR00313">
    <property type="entry name" value="CABNDNGRPT"/>
</dbReference>
<accession>K9CYA5</accession>
<dbReference type="SUPFAM" id="SSF89260">
    <property type="entry name" value="Collagen-binding domain"/>
    <property type="match status" value="1"/>
</dbReference>
<evidence type="ECO:0000256" key="1">
    <source>
        <dbReference type="ARBA" id="ARBA00004613"/>
    </source>
</evidence>
<evidence type="ECO:0000313" key="4">
    <source>
        <dbReference type="Proteomes" id="UP000009887"/>
    </source>
</evidence>
<reference evidence="3 4" key="1">
    <citation type="submission" date="2012-09" db="EMBL/GenBank/DDBJ databases">
        <title>The Genome Sequence of Sphingobium yanoikuyae ATCC 51230.</title>
        <authorList>
            <consortium name="The Broad Institute Genome Sequencing Platform"/>
            <person name="Earl A."/>
            <person name="Ward D."/>
            <person name="Feldgarden M."/>
            <person name="Gevers D."/>
            <person name="Huys G."/>
            <person name="Walker B."/>
            <person name="Young S.K."/>
            <person name="Zeng Q."/>
            <person name="Gargeya S."/>
            <person name="Fitzgerald M."/>
            <person name="Haas B."/>
            <person name="Abouelleil A."/>
            <person name="Alvarado L."/>
            <person name="Arachchi H.M."/>
            <person name="Berlin A.M."/>
            <person name="Chapman S.B."/>
            <person name="Goldberg J."/>
            <person name="Griggs A."/>
            <person name="Gujja S."/>
            <person name="Hansen M."/>
            <person name="Howarth C."/>
            <person name="Imamovic A."/>
            <person name="Larimer J."/>
            <person name="McCowen C."/>
            <person name="Montmayeur A."/>
            <person name="Murphy C."/>
            <person name="Neiman D."/>
            <person name="Pearson M."/>
            <person name="Priest M."/>
            <person name="Roberts A."/>
            <person name="Saif S."/>
            <person name="Shea T."/>
            <person name="Sisk P."/>
            <person name="Sykes S."/>
            <person name="Wortman J."/>
            <person name="Nusbaum C."/>
            <person name="Birren B."/>
        </authorList>
    </citation>
    <scope>NUCLEOTIDE SEQUENCE [LARGE SCALE GENOMIC DNA]</scope>
    <source>
        <strain evidence="3 4">ATCC 51230</strain>
    </source>
</reference>
<proteinExistence type="predicted"/>
<dbReference type="InterPro" id="IPR050557">
    <property type="entry name" value="RTX_toxin/Mannuronan_C5-epim"/>
</dbReference>
<evidence type="ECO:0000256" key="2">
    <source>
        <dbReference type="ARBA" id="ARBA00022525"/>
    </source>
</evidence>
<keyword evidence="4" id="KW-1185">Reference proteome</keyword>
<gene>
    <name evidence="3" type="ORF">HMPREF9718_00699</name>
</gene>
<dbReference type="HOGENOM" id="CLU_296790_0_0_5"/>
<dbReference type="GO" id="GO:0005509">
    <property type="term" value="F:calcium ion binding"/>
    <property type="evidence" value="ECO:0007669"/>
    <property type="project" value="InterPro"/>
</dbReference>
<dbReference type="PANTHER" id="PTHR38340">
    <property type="entry name" value="S-LAYER PROTEIN"/>
    <property type="match status" value="1"/>
</dbReference>
<name>K9CYA5_SPHYA</name>
<dbReference type="PATRIC" id="fig|883163.3.peg.708"/>
<keyword evidence="2" id="KW-0964">Secreted</keyword>
<evidence type="ECO:0000313" key="3">
    <source>
        <dbReference type="EMBL" id="EKU76998.1"/>
    </source>
</evidence>
<comment type="subcellular location">
    <subcellularLocation>
        <location evidence="1">Secreted</location>
    </subcellularLocation>
</comment>
<dbReference type="SUPFAM" id="SSF51120">
    <property type="entry name" value="beta-Roll"/>
    <property type="match status" value="3"/>
</dbReference>
<dbReference type="Pfam" id="PF00353">
    <property type="entry name" value="HemolysinCabind"/>
    <property type="match status" value="6"/>
</dbReference>
<protein>
    <recommendedName>
        <fullName evidence="5">Peptidase C-terminal archaeal/bacterial domain-containing protein</fullName>
    </recommendedName>
</protein>
<dbReference type="PANTHER" id="PTHR38340:SF1">
    <property type="entry name" value="S-LAYER PROTEIN"/>
    <property type="match status" value="1"/>
</dbReference>
<dbReference type="RefSeq" id="WP_004207718.1">
    <property type="nucleotide sequence ID" value="NZ_JH992904.1"/>
</dbReference>
<sequence>MTGSVSGRFEARGDTDWYRVQFEAGKTYRIGSGNGGAFLKLMLADGTEYSPPGAYSNEITFVAPVSGDYWLAASDSYTGATFYSINAFEIEDANPASSATTLTLAVGEQVAMTGAVADDWYAVDLTGGQSYFLDTGLATLYVMDAQARLVSNVSFGQLHFSATDTGRYYVGIRPFGGNDYTLSLNAVADDYGTSAAAAGNLTVDGLATGLWEAAADRDWFAVSLTAGTRYRFVTSVTGESDGWGSPRILDADGQVLAASDRSYSPLDFTAAADGVYYLEVTNSVGLSQPDHIWQYSVSVAVLLPPPSVAMAIGETVAADWQSVGERDVYSVTLTDSQSYSFTISTPESPESYIIALMDKDENVVASGYWVDATSSTLNVGVAKNGTYYLTVASAAGAGDYILTSQSGSDDYLASSLTTGTIAVGGTATGTLEGNGDSDWFAVTLTAHKSYAVYGGNITIRDAQGNALNNASDADLVVSPATSGIYYLDVSGEQGDYVVSITELTGDIGEDTTSSGIIGTTVVGADTAADRFVSTSNHEIFLGRGGDDVFIAGEGHDRYIGGLGIDRVTFADFAAGVTVDLSRGGLIENGALRIVVNQIENVEGSAFDDRLTGDDGANRLIGGLGNDQVNGGAGDDRIFGGDGNDRLEGGAGRDYLDGGAGVDSVSYEHAAAGVVVSLAVSGAQNTRGAGVDALTGFENIRGSAFDDRLTGDDHSNTISGLDGADVMIGLFGDDVYYVDNVGDKVVEKAWDGYDTVIAAVDYTLSAHVEALTLSGRANIDAIGNGLDNVLTGNVGDNRLRGGAGADTMIGGAGDDIYYIDNAGDRVVEKAGEGHDLIVSSVDVDLRGTNVEDVRLIGSGHLVVHGNDAANNIRGNASGNTLWGGDGNDVLTGGAGIDNFVFDTALGANNVDRITDFTPVDDVISLFRSAFGELGGHNGSLAFGAFQTGSVATEADDRILYDAASGNIFYDADGSGAGAAVLFAQVTPGLTLSNFDFIVLG</sequence>
<dbReference type="Gene3D" id="2.60.120.380">
    <property type="match status" value="5"/>
</dbReference>
<dbReference type="GO" id="GO:0005576">
    <property type="term" value="C:extracellular region"/>
    <property type="evidence" value="ECO:0007669"/>
    <property type="project" value="UniProtKB-SubCell"/>
</dbReference>
<dbReference type="InterPro" id="IPR018511">
    <property type="entry name" value="Hemolysin-typ_Ca-bd_CS"/>
</dbReference>
<dbReference type="PROSITE" id="PS00330">
    <property type="entry name" value="HEMOLYSIN_CALCIUM"/>
    <property type="match status" value="2"/>
</dbReference>